<dbReference type="GO" id="GO:0000150">
    <property type="term" value="F:DNA strand exchange activity"/>
    <property type="evidence" value="ECO:0007669"/>
    <property type="project" value="InterPro"/>
</dbReference>
<dbReference type="InterPro" id="IPR036162">
    <property type="entry name" value="Resolvase-like_N_sf"/>
</dbReference>
<comment type="caution">
    <text evidence="1">The sequence shown here is derived from an EMBL/GenBank/DDBJ whole genome shotgun (WGS) entry which is preliminary data.</text>
</comment>
<reference evidence="1 2" key="1">
    <citation type="submission" date="2020-08" db="EMBL/GenBank/DDBJ databases">
        <title>Genomic Encyclopedia of Type Strains, Phase IV (KMG-V): Genome sequencing to study the core and pangenomes of soil and plant-associated prokaryotes.</title>
        <authorList>
            <person name="Whitman W."/>
        </authorList>
    </citation>
    <scope>NUCLEOTIDE SEQUENCE [LARGE SCALE GENOMIC DNA]</scope>
    <source>
        <strain evidence="1 2">M8UP14</strain>
    </source>
</reference>
<accession>A0A7W7ZIJ0</accession>
<sequence>MESGKRHDRPALAIAPKLCRKHRAILVIARSNRLARNVAFISNLTESGVEFLAVDTPR</sequence>
<evidence type="ECO:0000313" key="2">
    <source>
        <dbReference type="Proteomes" id="UP000540989"/>
    </source>
</evidence>
<protein>
    <submittedName>
        <fullName evidence="1">DNA invertase Pin-like site-specific DNA recombinase</fullName>
    </submittedName>
</protein>
<name>A0A7W7ZIJ0_9BACT</name>
<proteinExistence type="predicted"/>
<dbReference type="EMBL" id="JACHIP010000015">
    <property type="protein sequence ID" value="MBB5060580.1"/>
    <property type="molecule type" value="Genomic_DNA"/>
</dbReference>
<dbReference type="Proteomes" id="UP000540989">
    <property type="component" value="Unassembled WGS sequence"/>
</dbReference>
<gene>
    <name evidence="1" type="ORF">HDF16_005316</name>
</gene>
<evidence type="ECO:0000313" key="1">
    <source>
        <dbReference type="EMBL" id="MBB5060580.1"/>
    </source>
</evidence>
<keyword evidence="2" id="KW-1185">Reference proteome</keyword>
<organism evidence="1 2">
    <name type="scientific">Granulicella aggregans</name>
    <dbReference type="NCBI Taxonomy" id="474949"/>
    <lineage>
        <taxon>Bacteria</taxon>
        <taxon>Pseudomonadati</taxon>
        <taxon>Acidobacteriota</taxon>
        <taxon>Terriglobia</taxon>
        <taxon>Terriglobales</taxon>
        <taxon>Acidobacteriaceae</taxon>
        <taxon>Granulicella</taxon>
    </lineage>
</organism>
<dbReference type="SUPFAM" id="SSF53041">
    <property type="entry name" value="Resolvase-like"/>
    <property type="match status" value="1"/>
</dbReference>
<dbReference type="GO" id="GO:0003677">
    <property type="term" value="F:DNA binding"/>
    <property type="evidence" value="ECO:0007669"/>
    <property type="project" value="InterPro"/>
</dbReference>
<dbReference type="AlphaFoldDB" id="A0A7W7ZIJ0"/>